<dbReference type="EMBL" id="FUWJ01000001">
    <property type="protein sequence ID" value="SJZ34221.1"/>
    <property type="molecule type" value="Genomic_DNA"/>
</dbReference>
<dbReference type="SUPFAM" id="SSF52374">
    <property type="entry name" value="Nucleotidylyl transferase"/>
    <property type="match status" value="1"/>
</dbReference>
<dbReference type="PANTHER" id="PTHR43311">
    <property type="entry name" value="GLUTAMATE--TRNA LIGASE"/>
    <property type="match status" value="1"/>
</dbReference>
<evidence type="ECO:0000256" key="1">
    <source>
        <dbReference type="ARBA" id="ARBA00007894"/>
    </source>
</evidence>
<dbReference type="AlphaFoldDB" id="A0A1T4JVP1"/>
<comment type="catalytic activity">
    <reaction evidence="8">
        <text>tRNA(Glu) + L-glutamate + ATP = L-glutamyl-tRNA(Glu) + AMP + diphosphate</text>
        <dbReference type="Rhea" id="RHEA:23540"/>
        <dbReference type="Rhea" id="RHEA-COMP:9663"/>
        <dbReference type="Rhea" id="RHEA-COMP:9680"/>
        <dbReference type="ChEBI" id="CHEBI:29985"/>
        <dbReference type="ChEBI" id="CHEBI:30616"/>
        <dbReference type="ChEBI" id="CHEBI:33019"/>
        <dbReference type="ChEBI" id="CHEBI:78442"/>
        <dbReference type="ChEBI" id="CHEBI:78520"/>
        <dbReference type="ChEBI" id="CHEBI:456215"/>
        <dbReference type="EC" id="6.1.1.17"/>
    </reaction>
</comment>
<dbReference type="Pfam" id="PF00749">
    <property type="entry name" value="tRNA-synt_1c"/>
    <property type="match status" value="1"/>
</dbReference>
<dbReference type="InterPro" id="IPR020751">
    <property type="entry name" value="aa-tRNA-synth_I_codon-bd_sub2"/>
</dbReference>
<dbReference type="InterPro" id="IPR000924">
    <property type="entry name" value="Glu/Gln-tRNA-synth"/>
</dbReference>
<evidence type="ECO:0000313" key="11">
    <source>
        <dbReference type="EMBL" id="SJZ34221.1"/>
    </source>
</evidence>
<dbReference type="Proteomes" id="UP000190092">
    <property type="component" value="Unassembled WGS sequence"/>
</dbReference>
<keyword evidence="2 8" id="KW-0963">Cytoplasm</keyword>
<sequence length="443" mass="48926">MTAPVVRFAPSPTGLLHVGNIRAALFNWLYARRHGGRFILRLDDTDRQRSRPEYEAAIEQDLMWLGLPWDAKERQSDRLGFYDAARDRLIASGRLYPCYETPEELEFKRKRLLAQGRPPVYDRAALRLDAAARQAFESEGRRPHWRFKLSSEEVRWDDLVRGPQHVDEASQSDPVLVRADGSYLYSFTSVVDDIAFGITHVIRGEDHVTNTGAQIQMFRALDGAVPVFAHLPLLVDASGAGLSKRTGSLSIGDLRAQGIEALAIDALLARIGTADPVEPVASLEPLIATVDFSRVGRAAARFSEQELAQLSSRTLHMLPYEAVRERLGAEVNEALWLAVRGNLSVLSDAAVWAEIVQGPITPVIEEAAFLVDAAALLPAEPWTEQTWKGWTTAVAAASARKGRALFHPLRLALTARETGPKMARLLPLIGRSKAEARLRGQPA</sequence>
<comment type="subunit">
    <text evidence="8">Monomer.</text>
</comment>
<dbReference type="STRING" id="225324.SAMN02745126_00513"/>
<feature type="domain" description="Glutamyl/glutaminyl-tRNA synthetase class Ib catalytic" evidence="9">
    <location>
        <begin position="5"/>
        <end position="307"/>
    </location>
</feature>
<reference evidence="12" key="1">
    <citation type="submission" date="2017-02" db="EMBL/GenBank/DDBJ databases">
        <authorList>
            <person name="Varghese N."/>
            <person name="Submissions S."/>
        </authorList>
    </citation>
    <scope>NUCLEOTIDE SEQUENCE [LARGE SCALE GENOMIC DNA]</scope>
    <source>
        <strain evidence="12">ATCC 27094</strain>
    </source>
</reference>
<keyword evidence="5 8" id="KW-0067">ATP-binding</keyword>
<keyword evidence="6 8" id="KW-0648">Protein biosynthesis</keyword>
<dbReference type="HAMAP" id="MF_00022">
    <property type="entry name" value="Glu_tRNA_synth_type1"/>
    <property type="match status" value="1"/>
</dbReference>
<dbReference type="EC" id="6.1.1.17" evidence="8"/>
<dbReference type="Pfam" id="PF19269">
    <property type="entry name" value="Anticodon_2"/>
    <property type="match status" value="1"/>
</dbReference>
<dbReference type="GO" id="GO:0006424">
    <property type="term" value="P:glutamyl-tRNA aminoacylation"/>
    <property type="evidence" value="ECO:0007669"/>
    <property type="project" value="UniProtKB-UniRule"/>
</dbReference>
<dbReference type="NCBIfam" id="TIGR00464">
    <property type="entry name" value="gltX_bact"/>
    <property type="match status" value="1"/>
</dbReference>
<evidence type="ECO:0000259" key="10">
    <source>
        <dbReference type="Pfam" id="PF19269"/>
    </source>
</evidence>
<dbReference type="RefSeq" id="WP_085932244.1">
    <property type="nucleotide sequence ID" value="NZ_FUWJ01000001.1"/>
</dbReference>
<feature type="short sequence motif" description="'KMSKS' region" evidence="8">
    <location>
        <begin position="241"/>
        <end position="245"/>
    </location>
</feature>
<evidence type="ECO:0000256" key="3">
    <source>
        <dbReference type="ARBA" id="ARBA00022598"/>
    </source>
</evidence>
<keyword evidence="12" id="KW-1185">Reference proteome</keyword>
<evidence type="ECO:0000313" key="12">
    <source>
        <dbReference type="Proteomes" id="UP000190092"/>
    </source>
</evidence>
<dbReference type="GO" id="GO:0004818">
    <property type="term" value="F:glutamate-tRNA ligase activity"/>
    <property type="evidence" value="ECO:0007669"/>
    <property type="project" value="UniProtKB-UniRule"/>
</dbReference>
<gene>
    <name evidence="8" type="primary">gltX</name>
    <name evidence="11" type="ORF">SAMN02745126_00513</name>
</gene>
<accession>A0A1T4JVP1</accession>
<dbReference type="PROSITE" id="PS00178">
    <property type="entry name" value="AA_TRNA_LIGASE_I"/>
    <property type="match status" value="1"/>
</dbReference>
<evidence type="ECO:0000256" key="2">
    <source>
        <dbReference type="ARBA" id="ARBA00022490"/>
    </source>
</evidence>
<evidence type="ECO:0000256" key="8">
    <source>
        <dbReference type="HAMAP-Rule" id="MF_00022"/>
    </source>
</evidence>
<comment type="caution">
    <text evidence="8">Lacks conserved residue(s) required for the propagation of feature annotation.</text>
</comment>
<keyword evidence="7 8" id="KW-0030">Aminoacyl-tRNA synthetase</keyword>
<dbReference type="SUPFAM" id="SSF48163">
    <property type="entry name" value="An anticodon-binding domain of class I aminoacyl-tRNA synthetases"/>
    <property type="match status" value="1"/>
</dbReference>
<feature type="domain" description="Aminoacyl-tRNA synthetase class I anticodon-binding" evidence="10">
    <location>
        <begin position="369"/>
        <end position="439"/>
    </location>
</feature>
<dbReference type="GO" id="GO:0000049">
    <property type="term" value="F:tRNA binding"/>
    <property type="evidence" value="ECO:0007669"/>
    <property type="project" value="InterPro"/>
</dbReference>
<comment type="subcellular location">
    <subcellularLocation>
        <location evidence="8">Cytoplasm</location>
    </subcellularLocation>
</comment>
<keyword evidence="3 8" id="KW-0436">Ligase</keyword>
<dbReference type="InterPro" id="IPR020058">
    <property type="entry name" value="Glu/Gln-tRNA-synth_Ib_cat-dom"/>
</dbReference>
<evidence type="ECO:0000256" key="7">
    <source>
        <dbReference type="ARBA" id="ARBA00023146"/>
    </source>
</evidence>
<feature type="binding site" evidence="8">
    <location>
        <position position="244"/>
    </location>
    <ligand>
        <name>ATP</name>
        <dbReference type="ChEBI" id="CHEBI:30616"/>
    </ligand>
</feature>
<dbReference type="GO" id="GO:0005524">
    <property type="term" value="F:ATP binding"/>
    <property type="evidence" value="ECO:0007669"/>
    <property type="project" value="UniProtKB-UniRule"/>
</dbReference>
<dbReference type="InterPro" id="IPR045462">
    <property type="entry name" value="aa-tRNA-synth_I_cd-bd"/>
</dbReference>
<dbReference type="InterPro" id="IPR008925">
    <property type="entry name" value="aa_tRNA-synth_I_cd-bd_sf"/>
</dbReference>
<comment type="function">
    <text evidence="8">Catalyzes the attachment of glutamate to tRNA(Glu) in a two-step reaction: glutamate is first activated by ATP to form Glu-AMP and then transferred to the acceptor end of tRNA(Glu).</text>
</comment>
<dbReference type="OrthoDB" id="9807503at2"/>
<name>A0A1T4JVP1_9HYPH</name>
<dbReference type="InterPro" id="IPR004527">
    <property type="entry name" value="Glu-tRNA-ligase_bac/mito"/>
</dbReference>
<dbReference type="GO" id="GO:0005737">
    <property type="term" value="C:cytoplasm"/>
    <property type="evidence" value="ECO:0007669"/>
    <property type="project" value="UniProtKB-SubCell"/>
</dbReference>
<keyword evidence="4 8" id="KW-0547">Nucleotide-binding</keyword>
<feature type="short sequence motif" description="'HIGH' region" evidence="8">
    <location>
        <begin position="10"/>
        <end position="20"/>
    </location>
</feature>
<dbReference type="Gene3D" id="1.10.10.350">
    <property type="match status" value="1"/>
</dbReference>
<proteinExistence type="inferred from homology"/>
<protein>
    <recommendedName>
        <fullName evidence="8">Glutamate--tRNA ligase</fullName>
        <ecNumber evidence="8">6.1.1.17</ecNumber>
    </recommendedName>
    <alternativeName>
        <fullName evidence="8">Glutamyl-tRNA synthetase</fullName>
        <shortName evidence="8">GluRS</shortName>
    </alternativeName>
</protein>
<comment type="similarity">
    <text evidence="1 8">Belongs to the class-I aminoacyl-tRNA synthetase family. Glutamate--tRNA ligase type 1 subfamily.</text>
</comment>
<evidence type="ECO:0000256" key="4">
    <source>
        <dbReference type="ARBA" id="ARBA00022741"/>
    </source>
</evidence>
<dbReference type="InterPro" id="IPR049940">
    <property type="entry name" value="GluQ/Sye"/>
</dbReference>
<dbReference type="InterPro" id="IPR001412">
    <property type="entry name" value="aa-tRNA-synth_I_CS"/>
</dbReference>
<dbReference type="PRINTS" id="PR00987">
    <property type="entry name" value="TRNASYNTHGLU"/>
</dbReference>
<organism evidence="11 12">
    <name type="scientific">Enhydrobacter aerosaccus</name>
    <dbReference type="NCBI Taxonomy" id="225324"/>
    <lineage>
        <taxon>Bacteria</taxon>
        <taxon>Pseudomonadati</taxon>
        <taxon>Pseudomonadota</taxon>
        <taxon>Alphaproteobacteria</taxon>
        <taxon>Hyphomicrobiales</taxon>
        <taxon>Enhydrobacter</taxon>
    </lineage>
</organism>
<dbReference type="InterPro" id="IPR014729">
    <property type="entry name" value="Rossmann-like_a/b/a_fold"/>
</dbReference>
<dbReference type="PANTHER" id="PTHR43311:SF2">
    <property type="entry name" value="GLUTAMATE--TRNA LIGASE, MITOCHONDRIAL-RELATED"/>
    <property type="match status" value="1"/>
</dbReference>
<evidence type="ECO:0000259" key="9">
    <source>
        <dbReference type="Pfam" id="PF00749"/>
    </source>
</evidence>
<evidence type="ECO:0000256" key="5">
    <source>
        <dbReference type="ARBA" id="ARBA00022840"/>
    </source>
</evidence>
<evidence type="ECO:0000256" key="6">
    <source>
        <dbReference type="ARBA" id="ARBA00022917"/>
    </source>
</evidence>
<dbReference type="Gene3D" id="3.40.50.620">
    <property type="entry name" value="HUPs"/>
    <property type="match status" value="1"/>
</dbReference>